<dbReference type="PANTHER" id="PTHR11188">
    <property type="entry name" value="ARRESTIN DOMAIN CONTAINING PROTEIN"/>
    <property type="match status" value="1"/>
</dbReference>
<feature type="domain" description="Arrestin C-terminal-like" evidence="2">
    <location>
        <begin position="417"/>
        <end position="617"/>
    </location>
</feature>
<dbReference type="InterPro" id="IPR050357">
    <property type="entry name" value="Arrestin_domain-protein"/>
</dbReference>
<organism evidence="3 4">
    <name type="scientific">Aspergillus sclerotialis</name>
    <dbReference type="NCBI Taxonomy" id="2070753"/>
    <lineage>
        <taxon>Eukaryota</taxon>
        <taxon>Fungi</taxon>
        <taxon>Dikarya</taxon>
        <taxon>Ascomycota</taxon>
        <taxon>Pezizomycotina</taxon>
        <taxon>Eurotiomycetes</taxon>
        <taxon>Eurotiomycetidae</taxon>
        <taxon>Eurotiales</taxon>
        <taxon>Aspergillaceae</taxon>
        <taxon>Aspergillus</taxon>
        <taxon>Aspergillus subgen. Polypaecilum</taxon>
    </lineage>
</organism>
<dbReference type="GO" id="GO:0031625">
    <property type="term" value="F:ubiquitin protein ligase binding"/>
    <property type="evidence" value="ECO:0007669"/>
    <property type="project" value="TreeGrafter"/>
</dbReference>
<evidence type="ECO:0000259" key="2">
    <source>
        <dbReference type="SMART" id="SM01017"/>
    </source>
</evidence>
<evidence type="ECO:0000256" key="1">
    <source>
        <dbReference type="SAM" id="MobiDB-lite"/>
    </source>
</evidence>
<reference evidence="4" key="1">
    <citation type="submission" date="2017-02" db="EMBL/GenBank/DDBJ databases">
        <authorList>
            <person name="Tafer H."/>
            <person name="Lopandic K."/>
        </authorList>
    </citation>
    <scope>NUCLEOTIDE SEQUENCE [LARGE SCALE GENOMIC DNA]</scope>
    <source>
        <strain evidence="4">CBS 366.77</strain>
    </source>
</reference>
<dbReference type="OrthoDB" id="2238745at2759"/>
<evidence type="ECO:0000313" key="3">
    <source>
        <dbReference type="EMBL" id="RJE18838.1"/>
    </source>
</evidence>
<dbReference type="GO" id="GO:0005829">
    <property type="term" value="C:cytosol"/>
    <property type="evidence" value="ECO:0007669"/>
    <property type="project" value="TreeGrafter"/>
</dbReference>
<dbReference type="Pfam" id="PF02752">
    <property type="entry name" value="Arrestin_C"/>
    <property type="match status" value="1"/>
</dbReference>
<dbReference type="STRING" id="2070753.A0A3A2Z6W3"/>
<dbReference type="SMART" id="SM01017">
    <property type="entry name" value="Arrestin_C"/>
    <property type="match status" value="1"/>
</dbReference>
<feature type="compositionally biased region" description="Low complexity" evidence="1">
    <location>
        <begin position="97"/>
        <end position="106"/>
    </location>
</feature>
<feature type="region of interest" description="Disordered" evidence="1">
    <location>
        <begin position="765"/>
        <end position="791"/>
    </location>
</feature>
<feature type="region of interest" description="Disordered" evidence="1">
    <location>
        <begin position="90"/>
        <end position="173"/>
    </location>
</feature>
<feature type="compositionally biased region" description="Low complexity" evidence="1">
    <location>
        <begin position="308"/>
        <end position="320"/>
    </location>
</feature>
<dbReference type="InterPro" id="IPR014752">
    <property type="entry name" value="Arrestin-like_C"/>
</dbReference>
<proteinExistence type="predicted"/>
<protein>
    <submittedName>
        <fullName evidence="3">Arrestin domain-containing protein</fullName>
    </submittedName>
</protein>
<evidence type="ECO:0000313" key="4">
    <source>
        <dbReference type="Proteomes" id="UP000266188"/>
    </source>
</evidence>
<dbReference type="Proteomes" id="UP000266188">
    <property type="component" value="Unassembled WGS sequence"/>
</dbReference>
<dbReference type="EMBL" id="MVGC01000484">
    <property type="protein sequence ID" value="RJE18838.1"/>
    <property type="molecule type" value="Genomic_DNA"/>
</dbReference>
<dbReference type="PANTHER" id="PTHR11188:SF174">
    <property type="entry name" value="ARRESTIN-RELATED TRAFFICKING ADAPTER 10-RELATED"/>
    <property type="match status" value="1"/>
</dbReference>
<dbReference type="InterPro" id="IPR011022">
    <property type="entry name" value="Arrestin_C-like"/>
</dbReference>
<feature type="region of interest" description="Disordered" evidence="1">
    <location>
        <begin position="306"/>
        <end position="361"/>
    </location>
</feature>
<dbReference type="GO" id="GO:0070086">
    <property type="term" value="P:ubiquitin-dependent endocytosis"/>
    <property type="evidence" value="ECO:0007669"/>
    <property type="project" value="TreeGrafter"/>
</dbReference>
<keyword evidence="4" id="KW-1185">Reference proteome</keyword>
<dbReference type="GO" id="GO:0030674">
    <property type="term" value="F:protein-macromolecule adaptor activity"/>
    <property type="evidence" value="ECO:0007669"/>
    <property type="project" value="TreeGrafter"/>
</dbReference>
<sequence>MTTAHVSSRQQNLSTSGSVANSAVAQINCAAPESLPILVSSLLRSKSNRKRSLSTRTVGESFAQFPKQSLRGSLLRKLAGSRENAKRFLRLGAAVNSPSSPTGRSTPRSDRSRSESDIVLPQGDAQMLSATQVGEVGGMRPDASSATSVAPQPVPEPTTVPMSESTDSFPPLPNEKIVATGSGITVGIALTEPVLYLAGYDHSDPSTKKSAILRGQLHLKVTKSVKIKKISICFHGYAQTDWPDGIPPKKIHFHDKKDLVTHGVLYFNHGDTTLMQNDYGAHYYQHGKPVPSVTGKDGVTATTRELFSKSGSSTSLSNQSTVRDIKRLSLQSNHGRSRSFGRNDPPAAPPHPQRNYRLFPVDDQNRSGSVRYDMEAIVERSGAFRPNLLGTLEVPVIRTPAEGSLEQVEPIAISRNWEDQLHYDIVISGKSFPLGSQVPIAFKLTPLAKVECHRIKVFVTENIQHWTADKSVHRFQPSKKVLLFEKRADSASASTYPGSSMRVTAGGGMDYDQRAVAASGVEFVDRNRTNLLGDLSNDMGIGPTEMEFNVQLPSCHAMKNRDESQRLHFDTTYENIQINHWIKIVLRLSKLDEKDPGKRRHFEISIDSPFHLLSCKATQGNIYLPAYTSPNADPVPQAQEYECGCPGAPLVNRASSTIQPPTHDFTHANAASMQPPNEPGVSRSFTNGSGGLALPPQAHLAHNESNENGVRPMHLLRAPSFAPPPFEDVPPPPPLVTPPPDYTSIVGENDREAVLEDYFSRLSFHEENEDDERGRGRVDVPLTPGGRVNRSMDVPRDWVRLEESSVP</sequence>
<dbReference type="AlphaFoldDB" id="A0A3A2Z6W3"/>
<accession>A0A3A2Z6W3</accession>
<name>A0A3A2Z6W3_9EURO</name>
<dbReference type="Gene3D" id="2.60.40.640">
    <property type="match status" value="1"/>
</dbReference>
<comment type="caution">
    <text evidence="3">The sequence shown here is derived from an EMBL/GenBank/DDBJ whole genome shotgun (WGS) entry which is preliminary data.</text>
</comment>
<feature type="compositionally biased region" description="Basic and acidic residues" evidence="1">
    <location>
        <begin position="107"/>
        <end position="116"/>
    </location>
</feature>
<gene>
    <name evidence="3" type="ORF">PHISCL_08820</name>
</gene>